<evidence type="ECO:0000313" key="3">
    <source>
        <dbReference type="Proteomes" id="UP000235371"/>
    </source>
</evidence>
<accession>A0A2J6T1U8</accession>
<dbReference type="SUPFAM" id="SSF46689">
    <property type="entry name" value="Homeodomain-like"/>
    <property type="match status" value="1"/>
</dbReference>
<dbReference type="AlphaFoldDB" id="A0A2J6T1U8"/>
<gene>
    <name evidence="2" type="ORF">K444DRAFT_692357</name>
</gene>
<dbReference type="Proteomes" id="UP000235371">
    <property type="component" value="Unassembled WGS sequence"/>
</dbReference>
<dbReference type="OrthoDB" id="3558968at2759"/>
<evidence type="ECO:0000313" key="2">
    <source>
        <dbReference type="EMBL" id="PMD56994.1"/>
    </source>
</evidence>
<feature type="region of interest" description="Disordered" evidence="1">
    <location>
        <begin position="41"/>
        <end position="60"/>
    </location>
</feature>
<dbReference type="RefSeq" id="XP_024733898.1">
    <property type="nucleotide sequence ID" value="XM_024887818.1"/>
</dbReference>
<organism evidence="2 3">
    <name type="scientific">Hyaloscypha bicolor E</name>
    <dbReference type="NCBI Taxonomy" id="1095630"/>
    <lineage>
        <taxon>Eukaryota</taxon>
        <taxon>Fungi</taxon>
        <taxon>Dikarya</taxon>
        <taxon>Ascomycota</taxon>
        <taxon>Pezizomycotina</taxon>
        <taxon>Leotiomycetes</taxon>
        <taxon>Helotiales</taxon>
        <taxon>Hyaloscyphaceae</taxon>
        <taxon>Hyaloscypha</taxon>
        <taxon>Hyaloscypha bicolor</taxon>
    </lineage>
</organism>
<protein>
    <submittedName>
        <fullName evidence="2">Uncharacterized protein</fullName>
    </submittedName>
</protein>
<dbReference type="InParanoid" id="A0A2J6T1U8"/>
<name>A0A2J6T1U8_9HELO</name>
<dbReference type="EMBL" id="KZ613847">
    <property type="protein sequence ID" value="PMD56994.1"/>
    <property type="molecule type" value="Genomic_DNA"/>
</dbReference>
<dbReference type="InterPro" id="IPR009057">
    <property type="entry name" value="Homeodomain-like_sf"/>
</dbReference>
<sequence>ATRGCPNSLRTGQKHQKHEIAIFLSSKQPHQLLNMAPTTRRNLRITPPPGPSEGQEANTVRKPRFYNAWDREHENRSMRAICKDYNITEGTGRLWKKQREELGSLAYRHTRKLSSNLGRRSKVTKAVCKMLVSLLRNQVRNQLYNI</sequence>
<keyword evidence="3" id="KW-1185">Reference proteome</keyword>
<proteinExistence type="predicted"/>
<dbReference type="GeneID" id="36595894"/>
<feature type="non-terminal residue" evidence="2">
    <location>
        <position position="1"/>
    </location>
</feature>
<evidence type="ECO:0000256" key="1">
    <source>
        <dbReference type="SAM" id="MobiDB-lite"/>
    </source>
</evidence>
<reference evidence="2 3" key="1">
    <citation type="submission" date="2016-04" db="EMBL/GenBank/DDBJ databases">
        <title>A degradative enzymes factory behind the ericoid mycorrhizal symbiosis.</title>
        <authorList>
            <consortium name="DOE Joint Genome Institute"/>
            <person name="Martino E."/>
            <person name="Morin E."/>
            <person name="Grelet G."/>
            <person name="Kuo A."/>
            <person name="Kohler A."/>
            <person name="Daghino S."/>
            <person name="Barry K."/>
            <person name="Choi C."/>
            <person name="Cichocki N."/>
            <person name="Clum A."/>
            <person name="Copeland A."/>
            <person name="Hainaut M."/>
            <person name="Haridas S."/>
            <person name="Labutti K."/>
            <person name="Lindquist E."/>
            <person name="Lipzen A."/>
            <person name="Khouja H.-R."/>
            <person name="Murat C."/>
            <person name="Ohm R."/>
            <person name="Olson A."/>
            <person name="Spatafora J."/>
            <person name="Veneault-Fourrey C."/>
            <person name="Henrissat B."/>
            <person name="Grigoriev I."/>
            <person name="Martin F."/>
            <person name="Perotto S."/>
        </authorList>
    </citation>
    <scope>NUCLEOTIDE SEQUENCE [LARGE SCALE GENOMIC DNA]</scope>
    <source>
        <strain evidence="2 3">E</strain>
    </source>
</reference>